<dbReference type="InterPro" id="IPR036583">
    <property type="entry name" value="23S_rRNA_IVS_sf"/>
</dbReference>
<dbReference type="Pfam" id="PF05635">
    <property type="entry name" value="23S_rRNA_IVP"/>
    <property type="match status" value="1"/>
</dbReference>
<dbReference type="PANTHER" id="PTHR38471:SF2">
    <property type="entry name" value="FOUR HELIX BUNDLE PROTEIN"/>
    <property type="match status" value="1"/>
</dbReference>
<evidence type="ECO:0000313" key="1">
    <source>
        <dbReference type="EMBL" id="GEM82545.1"/>
    </source>
</evidence>
<organism evidence="1 2">
    <name type="scientific">Meiothermus hypogaeus NBRC 106114</name>
    <dbReference type="NCBI Taxonomy" id="1227553"/>
    <lineage>
        <taxon>Bacteria</taxon>
        <taxon>Thermotogati</taxon>
        <taxon>Deinococcota</taxon>
        <taxon>Deinococci</taxon>
        <taxon>Thermales</taxon>
        <taxon>Thermaceae</taxon>
        <taxon>Meiothermus</taxon>
    </lineage>
</organism>
<dbReference type="Proteomes" id="UP000321197">
    <property type="component" value="Unassembled WGS sequence"/>
</dbReference>
<dbReference type="OrthoDB" id="160990at2"/>
<dbReference type="NCBIfam" id="TIGR02436">
    <property type="entry name" value="four helix bundle protein"/>
    <property type="match status" value="1"/>
</dbReference>
<protein>
    <recommendedName>
        <fullName evidence="3">Four helix bundle protein</fullName>
    </recommendedName>
</protein>
<dbReference type="Gene3D" id="1.20.1440.60">
    <property type="entry name" value="23S rRNA-intervening sequence"/>
    <property type="match status" value="1"/>
</dbReference>
<dbReference type="PANTHER" id="PTHR38471">
    <property type="entry name" value="FOUR HELIX BUNDLE PROTEIN"/>
    <property type="match status" value="1"/>
</dbReference>
<dbReference type="AlphaFoldDB" id="A0A511QYV0"/>
<gene>
    <name evidence="1" type="ORF">MHY01S_07110</name>
</gene>
<dbReference type="EMBL" id="BJXL01000014">
    <property type="protein sequence ID" value="GEM82545.1"/>
    <property type="molecule type" value="Genomic_DNA"/>
</dbReference>
<dbReference type="CDD" id="cd16377">
    <property type="entry name" value="23S_rRNA_IVP_like"/>
    <property type="match status" value="1"/>
</dbReference>
<reference evidence="1 2" key="1">
    <citation type="submission" date="2019-07" db="EMBL/GenBank/DDBJ databases">
        <title>Whole genome shotgun sequence of Meiothermus hypogaeus NBRC 106114.</title>
        <authorList>
            <person name="Hosoyama A."/>
            <person name="Uohara A."/>
            <person name="Ohji S."/>
            <person name="Ichikawa N."/>
        </authorList>
    </citation>
    <scope>NUCLEOTIDE SEQUENCE [LARGE SCALE GENOMIC DNA]</scope>
    <source>
        <strain evidence="1 2">NBRC 106114</strain>
    </source>
</reference>
<accession>A0A511QYV0</accession>
<dbReference type="SUPFAM" id="SSF158446">
    <property type="entry name" value="IVS-encoded protein-like"/>
    <property type="match status" value="1"/>
</dbReference>
<name>A0A511QYV0_9DEIN</name>
<proteinExistence type="predicted"/>
<evidence type="ECO:0008006" key="3">
    <source>
        <dbReference type="Google" id="ProtNLM"/>
    </source>
</evidence>
<comment type="caution">
    <text evidence="1">The sequence shown here is derived from an EMBL/GenBank/DDBJ whole genome shotgun (WGS) entry which is preliminary data.</text>
</comment>
<sequence>MAEGRGQRAEGKKWQLAKTGFFALEDLEIYQLSVELAYEVYKLVKSFPDDEKYALTSQLKRASTSVTLNIAEGRGRGSDKDFAKFLFQARGSLLEVVAGFHLAERFGYIQRDHTQPIYATANDLASKLTAFIKTLGG</sequence>
<evidence type="ECO:0000313" key="2">
    <source>
        <dbReference type="Proteomes" id="UP000321197"/>
    </source>
</evidence>
<dbReference type="InterPro" id="IPR012657">
    <property type="entry name" value="23S_rRNA-intervening_sequence"/>
</dbReference>
<dbReference type="RefSeq" id="WP_119339857.1">
    <property type="nucleotide sequence ID" value="NZ_BJXL01000014.1"/>
</dbReference>